<accession>A0A7G9SFP2</accession>
<sequence length="637" mass="69664">MARVFLSYGREDAAVAAPIAAALERAGHDVWWDQHIRGGAQYAKEIEQALRAAEAVVVLWSEVSVESPWVRDEAASGRDRGRLVPLSLDGTEAPLGFRQFQTIALPRRRLGKAQSHALIKAVEAAAGLSDAILARPHAQRQAPALPRWWILAVAALIAFTGVGLVVWRPWASNGETVLSVGPASRDAASQALARDLAIKLGALQTASATSLRLVDAAGAANADLSFEAAAVGPAGATLALKSVQDSALLWSREFEQPSGRRPDLLQQLAYTAARVTSCATEGRGASPRLSSEAFKTYLIACAELSEIQNDDPRPVLRLLEQVVSAAPRFASAWSLLLLAESDTVSLVFTRGEQASAAVAEHKAHIARAKQFLPGLPAIEIAEAQLVPPRDFSVRARRIERAAARAPGDAALQLYLANSLSATGRTAQAVATIARARQLDPLSPRVSSLYIAQLGYSGAFEEAKRELAKAERLWPGTASVDDARFRFHYRYGDPQIAKELFEQRTDFGGRAVRMLIEVRHDPAPAKIDAFLAFVKERLRTMENPSAGFGFATMAFAQFGRTEDFFATLLTYPRVDDIAIISEVFFRHEFRDIRRDPRFLRVAQRAGLLDYWRTSGKWPDYCFENDQPYDCKEEAAKLK</sequence>
<dbReference type="InterPro" id="IPR011990">
    <property type="entry name" value="TPR-like_helical_dom_sf"/>
</dbReference>
<dbReference type="RefSeq" id="WP_187537259.1">
    <property type="nucleotide sequence ID" value="NZ_BAABJT010000001.1"/>
</dbReference>
<protein>
    <submittedName>
        <fullName evidence="3">Toll/interleukin-1 receptor domain-containing protein</fullName>
    </submittedName>
</protein>
<keyword evidence="4" id="KW-1185">Reference proteome</keyword>
<keyword evidence="1" id="KW-0472">Membrane</keyword>
<dbReference type="SUPFAM" id="SSF52200">
    <property type="entry name" value="Toll/Interleukin receptor TIR domain"/>
    <property type="match status" value="1"/>
</dbReference>
<organism evidence="3 4">
    <name type="scientific">Sphingomonas lutea</name>
    <dbReference type="NCBI Taxonomy" id="1045317"/>
    <lineage>
        <taxon>Bacteria</taxon>
        <taxon>Pseudomonadati</taxon>
        <taxon>Pseudomonadota</taxon>
        <taxon>Alphaproteobacteria</taxon>
        <taxon>Sphingomonadales</taxon>
        <taxon>Sphingomonadaceae</taxon>
        <taxon>Sphingomonas</taxon>
    </lineage>
</organism>
<keyword evidence="1" id="KW-1133">Transmembrane helix</keyword>
<dbReference type="Gene3D" id="3.40.50.10140">
    <property type="entry name" value="Toll/interleukin-1 receptor homology (TIR) domain"/>
    <property type="match status" value="1"/>
</dbReference>
<dbReference type="KEGG" id="slut:H9L13_08165"/>
<dbReference type="Pfam" id="PF14559">
    <property type="entry name" value="TPR_19"/>
    <property type="match status" value="1"/>
</dbReference>
<proteinExistence type="predicted"/>
<dbReference type="InterPro" id="IPR000157">
    <property type="entry name" value="TIR_dom"/>
</dbReference>
<dbReference type="Gene3D" id="1.25.40.10">
    <property type="entry name" value="Tetratricopeptide repeat domain"/>
    <property type="match status" value="1"/>
</dbReference>
<dbReference type="InterPro" id="IPR035897">
    <property type="entry name" value="Toll_tir_struct_dom_sf"/>
</dbReference>
<gene>
    <name evidence="3" type="ORF">H9L13_08165</name>
</gene>
<keyword evidence="3" id="KW-0675">Receptor</keyword>
<feature type="domain" description="TIR" evidence="2">
    <location>
        <begin position="4"/>
        <end position="106"/>
    </location>
</feature>
<evidence type="ECO:0000259" key="2">
    <source>
        <dbReference type="Pfam" id="PF13676"/>
    </source>
</evidence>
<dbReference type="Pfam" id="PF13676">
    <property type="entry name" value="TIR_2"/>
    <property type="match status" value="1"/>
</dbReference>
<dbReference type="Proteomes" id="UP000515971">
    <property type="component" value="Chromosome"/>
</dbReference>
<dbReference type="GO" id="GO:0007165">
    <property type="term" value="P:signal transduction"/>
    <property type="evidence" value="ECO:0007669"/>
    <property type="project" value="InterPro"/>
</dbReference>
<evidence type="ECO:0000313" key="4">
    <source>
        <dbReference type="Proteomes" id="UP000515971"/>
    </source>
</evidence>
<feature type="transmembrane region" description="Helical" evidence="1">
    <location>
        <begin position="148"/>
        <end position="170"/>
    </location>
</feature>
<evidence type="ECO:0000313" key="3">
    <source>
        <dbReference type="EMBL" id="QNN66667.1"/>
    </source>
</evidence>
<keyword evidence="1" id="KW-0812">Transmembrane</keyword>
<name>A0A7G9SFP2_9SPHN</name>
<dbReference type="SUPFAM" id="SSF48452">
    <property type="entry name" value="TPR-like"/>
    <property type="match status" value="1"/>
</dbReference>
<evidence type="ECO:0000256" key="1">
    <source>
        <dbReference type="SAM" id="Phobius"/>
    </source>
</evidence>
<reference evidence="3 4" key="1">
    <citation type="submission" date="2020-08" db="EMBL/GenBank/DDBJ databases">
        <title>Genome sequence of Sphingomonas lutea KCTC 23642T.</title>
        <authorList>
            <person name="Hyun D.-W."/>
            <person name="Bae J.-W."/>
        </authorList>
    </citation>
    <scope>NUCLEOTIDE SEQUENCE [LARGE SCALE GENOMIC DNA]</scope>
    <source>
        <strain evidence="3 4">KCTC 23642</strain>
    </source>
</reference>
<dbReference type="EMBL" id="CP060718">
    <property type="protein sequence ID" value="QNN66667.1"/>
    <property type="molecule type" value="Genomic_DNA"/>
</dbReference>
<dbReference type="AlphaFoldDB" id="A0A7G9SFP2"/>